<accession>A0A9Q0LGR3</accession>
<comment type="caution">
    <text evidence="1">The sequence shown here is derived from an EMBL/GenBank/DDBJ whole genome shotgun (WGS) entry which is preliminary data.</text>
</comment>
<protein>
    <submittedName>
        <fullName evidence="1">Uncharacterized protein</fullName>
    </submittedName>
</protein>
<proteinExistence type="predicted"/>
<dbReference type="AlphaFoldDB" id="A0A9Q0LGR3"/>
<gene>
    <name evidence="1" type="ORF">M0811_01906</name>
</gene>
<organism evidence="1 2">
    <name type="scientific">Anaeramoeba ignava</name>
    <name type="common">Anaerobic marine amoeba</name>
    <dbReference type="NCBI Taxonomy" id="1746090"/>
    <lineage>
        <taxon>Eukaryota</taxon>
        <taxon>Metamonada</taxon>
        <taxon>Anaeramoebidae</taxon>
        <taxon>Anaeramoeba</taxon>
    </lineage>
</organism>
<sequence>MDIIAGFKPKWMKGWTSTTFKNFNNINGPERLEIDKYAIQLMSYLICKQKNVSQKNKKTKFISTRRGVSGFLQKTMHMKNAERYHHHAMIWKKDYPNQCSIFKIQNQN</sequence>
<dbReference type="EMBL" id="JAPDFW010000092">
    <property type="protein sequence ID" value="KAJ5070925.1"/>
    <property type="molecule type" value="Genomic_DNA"/>
</dbReference>
<reference evidence="1" key="1">
    <citation type="submission" date="2022-10" db="EMBL/GenBank/DDBJ databases">
        <title>Novel sulphate-reducing endosymbionts in the free-living metamonad Anaeramoeba.</title>
        <authorList>
            <person name="Jerlstrom-Hultqvist J."/>
            <person name="Cepicka I."/>
            <person name="Gallot-Lavallee L."/>
            <person name="Salas-Leiva D."/>
            <person name="Curtis B.A."/>
            <person name="Zahonova K."/>
            <person name="Pipaliya S."/>
            <person name="Dacks J."/>
            <person name="Roger A.J."/>
        </authorList>
    </citation>
    <scope>NUCLEOTIDE SEQUENCE</scope>
    <source>
        <strain evidence="1">BMAN</strain>
    </source>
</reference>
<keyword evidence="2" id="KW-1185">Reference proteome</keyword>
<evidence type="ECO:0000313" key="2">
    <source>
        <dbReference type="Proteomes" id="UP001149090"/>
    </source>
</evidence>
<name>A0A9Q0LGR3_ANAIG</name>
<evidence type="ECO:0000313" key="1">
    <source>
        <dbReference type="EMBL" id="KAJ5070925.1"/>
    </source>
</evidence>
<dbReference type="Proteomes" id="UP001149090">
    <property type="component" value="Unassembled WGS sequence"/>
</dbReference>